<comment type="caution">
    <text evidence="9">The sequence shown here is derived from an EMBL/GenBank/DDBJ whole genome shotgun (WGS) entry which is preliminary data.</text>
</comment>
<dbReference type="SUPFAM" id="SSF55874">
    <property type="entry name" value="ATPase domain of HSP90 chaperone/DNA topoisomerase II/histidine kinase"/>
    <property type="match status" value="1"/>
</dbReference>
<keyword evidence="5" id="KW-0808">Transferase</keyword>
<evidence type="ECO:0000256" key="1">
    <source>
        <dbReference type="ARBA" id="ARBA00000085"/>
    </source>
</evidence>
<dbReference type="GO" id="GO:0000155">
    <property type="term" value="F:phosphorelay sensor kinase activity"/>
    <property type="evidence" value="ECO:0007669"/>
    <property type="project" value="InterPro"/>
</dbReference>
<dbReference type="GO" id="GO:0016036">
    <property type="term" value="P:cellular response to phosphate starvation"/>
    <property type="evidence" value="ECO:0007669"/>
    <property type="project" value="TreeGrafter"/>
</dbReference>
<dbReference type="Pfam" id="PF00512">
    <property type="entry name" value="HisKA"/>
    <property type="match status" value="1"/>
</dbReference>
<dbReference type="AlphaFoldDB" id="A0A921I0G7"/>
<reference evidence="9" key="2">
    <citation type="submission" date="2021-09" db="EMBL/GenBank/DDBJ databases">
        <authorList>
            <person name="Gilroy R."/>
        </authorList>
    </citation>
    <scope>NUCLEOTIDE SEQUENCE</scope>
    <source>
        <strain evidence="9">ChiSjej5B23-16112</strain>
    </source>
</reference>
<evidence type="ECO:0000256" key="3">
    <source>
        <dbReference type="ARBA" id="ARBA00012438"/>
    </source>
</evidence>
<dbReference type="GO" id="GO:0005886">
    <property type="term" value="C:plasma membrane"/>
    <property type="evidence" value="ECO:0007669"/>
    <property type="project" value="TreeGrafter"/>
</dbReference>
<dbReference type="PRINTS" id="PR00344">
    <property type="entry name" value="BCTRLSENSOR"/>
</dbReference>
<sequence>MYLPGVACILLLLVCGGMGLKIYFMRKAADEIRRQCALRLEEDTNVGIDISSRDGKMLALAADLDRQMKKLRRTRLKYEEGDAELKRAVTNISHDLRTPLTALSGYMQLLEKEEVPPRVREYLDIMDDRILAMTRLTEELFQYSVIVSPDKRKEREAVCLGDVLTESIAGFYGVLVEKKITPQIHIPEEKIVVLASRDALSRVFGNIISNAVKYSDGDLRITLYPEGRVTFANHAGCLDEVEAAKLFERFYTVESGRESTGLGLSIARTLTEQMGGSIGAYREDGEFVIWVSFLQAEERKGKSV</sequence>
<evidence type="ECO:0000256" key="2">
    <source>
        <dbReference type="ARBA" id="ARBA00004370"/>
    </source>
</evidence>
<evidence type="ECO:0000313" key="10">
    <source>
        <dbReference type="Proteomes" id="UP000769156"/>
    </source>
</evidence>
<dbReference type="EC" id="2.7.13.3" evidence="3"/>
<accession>A0A921I0G7</accession>
<evidence type="ECO:0000256" key="4">
    <source>
        <dbReference type="ARBA" id="ARBA00022553"/>
    </source>
</evidence>
<evidence type="ECO:0000256" key="7">
    <source>
        <dbReference type="ARBA" id="ARBA00023012"/>
    </source>
</evidence>
<comment type="catalytic activity">
    <reaction evidence="1">
        <text>ATP + protein L-histidine = ADP + protein N-phospho-L-histidine.</text>
        <dbReference type="EC" id="2.7.13.3"/>
    </reaction>
</comment>
<dbReference type="Gene3D" id="3.30.565.10">
    <property type="entry name" value="Histidine kinase-like ATPase, C-terminal domain"/>
    <property type="match status" value="1"/>
</dbReference>
<dbReference type="Proteomes" id="UP000769156">
    <property type="component" value="Unassembled WGS sequence"/>
</dbReference>
<dbReference type="SUPFAM" id="SSF47384">
    <property type="entry name" value="Homodimeric domain of signal transducing histidine kinase"/>
    <property type="match status" value="1"/>
</dbReference>
<dbReference type="InterPro" id="IPR036890">
    <property type="entry name" value="HATPase_C_sf"/>
</dbReference>
<dbReference type="InterPro" id="IPR036097">
    <property type="entry name" value="HisK_dim/P_sf"/>
</dbReference>
<keyword evidence="7" id="KW-0902">Two-component regulatory system</keyword>
<dbReference type="PANTHER" id="PTHR45453:SF1">
    <property type="entry name" value="PHOSPHATE REGULON SENSOR PROTEIN PHOR"/>
    <property type="match status" value="1"/>
</dbReference>
<dbReference type="SMART" id="SM00388">
    <property type="entry name" value="HisKA"/>
    <property type="match status" value="1"/>
</dbReference>
<evidence type="ECO:0000256" key="5">
    <source>
        <dbReference type="ARBA" id="ARBA00022679"/>
    </source>
</evidence>
<dbReference type="InterPro" id="IPR050351">
    <property type="entry name" value="BphY/WalK/GraS-like"/>
</dbReference>
<dbReference type="Gene3D" id="1.10.287.130">
    <property type="match status" value="1"/>
</dbReference>
<dbReference type="CDD" id="cd00082">
    <property type="entry name" value="HisKA"/>
    <property type="match status" value="1"/>
</dbReference>
<dbReference type="InterPro" id="IPR004358">
    <property type="entry name" value="Sig_transdc_His_kin-like_C"/>
</dbReference>
<protein>
    <recommendedName>
        <fullName evidence="3">histidine kinase</fullName>
        <ecNumber evidence="3">2.7.13.3</ecNumber>
    </recommendedName>
</protein>
<dbReference type="Pfam" id="PF02518">
    <property type="entry name" value="HATPase_c"/>
    <property type="match status" value="1"/>
</dbReference>
<comment type="subcellular location">
    <subcellularLocation>
        <location evidence="2">Membrane</location>
    </subcellularLocation>
</comment>
<feature type="domain" description="Histidine kinase" evidence="8">
    <location>
        <begin position="91"/>
        <end position="297"/>
    </location>
</feature>
<proteinExistence type="predicted"/>
<evidence type="ECO:0000256" key="6">
    <source>
        <dbReference type="ARBA" id="ARBA00022777"/>
    </source>
</evidence>
<dbReference type="InterPro" id="IPR003661">
    <property type="entry name" value="HisK_dim/P_dom"/>
</dbReference>
<dbReference type="GO" id="GO:0004721">
    <property type="term" value="F:phosphoprotein phosphatase activity"/>
    <property type="evidence" value="ECO:0007669"/>
    <property type="project" value="TreeGrafter"/>
</dbReference>
<dbReference type="SMART" id="SM00387">
    <property type="entry name" value="HATPase_c"/>
    <property type="match status" value="1"/>
</dbReference>
<gene>
    <name evidence="9" type="ORF">K8V82_03305</name>
</gene>
<organism evidence="9 10">
    <name type="scientific">Lachnoclostridium phocaeense</name>
    <dbReference type="NCBI Taxonomy" id="1871021"/>
    <lineage>
        <taxon>Bacteria</taxon>
        <taxon>Bacillati</taxon>
        <taxon>Bacillota</taxon>
        <taxon>Clostridia</taxon>
        <taxon>Lachnospirales</taxon>
        <taxon>Lachnospiraceae</taxon>
    </lineage>
</organism>
<keyword evidence="6 9" id="KW-0418">Kinase</keyword>
<dbReference type="PROSITE" id="PS50109">
    <property type="entry name" value="HIS_KIN"/>
    <property type="match status" value="1"/>
</dbReference>
<keyword evidence="4" id="KW-0597">Phosphoprotein</keyword>
<dbReference type="PANTHER" id="PTHR45453">
    <property type="entry name" value="PHOSPHATE REGULON SENSOR PROTEIN PHOR"/>
    <property type="match status" value="1"/>
</dbReference>
<dbReference type="InterPro" id="IPR003594">
    <property type="entry name" value="HATPase_dom"/>
</dbReference>
<dbReference type="InterPro" id="IPR005467">
    <property type="entry name" value="His_kinase_dom"/>
</dbReference>
<evidence type="ECO:0000313" key="9">
    <source>
        <dbReference type="EMBL" id="HJF93800.1"/>
    </source>
</evidence>
<dbReference type="EMBL" id="DYVY01000057">
    <property type="protein sequence ID" value="HJF93800.1"/>
    <property type="molecule type" value="Genomic_DNA"/>
</dbReference>
<name>A0A921I0G7_9FIRM</name>
<evidence type="ECO:0000259" key="8">
    <source>
        <dbReference type="PROSITE" id="PS50109"/>
    </source>
</evidence>
<reference evidence="9" key="1">
    <citation type="journal article" date="2021" name="PeerJ">
        <title>Extensive microbial diversity within the chicken gut microbiome revealed by metagenomics and culture.</title>
        <authorList>
            <person name="Gilroy R."/>
            <person name="Ravi A."/>
            <person name="Getino M."/>
            <person name="Pursley I."/>
            <person name="Horton D.L."/>
            <person name="Alikhan N.F."/>
            <person name="Baker D."/>
            <person name="Gharbi K."/>
            <person name="Hall N."/>
            <person name="Watson M."/>
            <person name="Adriaenssens E.M."/>
            <person name="Foster-Nyarko E."/>
            <person name="Jarju S."/>
            <person name="Secka A."/>
            <person name="Antonio M."/>
            <person name="Oren A."/>
            <person name="Chaudhuri R.R."/>
            <person name="La Ragione R."/>
            <person name="Hildebrand F."/>
            <person name="Pallen M.J."/>
        </authorList>
    </citation>
    <scope>NUCLEOTIDE SEQUENCE</scope>
    <source>
        <strain evidence="9">ChiSjej5B23-16112</strain>
    </source>
</reference>